<proteinExistence type="predicted"/>
<accession>A0A397JXJ2</accession>
<sequence>MSRVTSRVMSHKYQRSFSTIISEEHAAEISSLIDRKTTTYSTTNIPYKFELILSGTRDEFAPQPFWNIFHGHANTVVEVKVKGTDEILGDNIYNGDELGIWTETEDSFIFSLKNEEYYEKPIRTSSQRFSIVNYEVFKVIKKNS</sequence>
<organism evidence="1 2">
    <name type="scientific">Diversispora epigaea</name>
    <dbReference type="NCBI Taxonomy" id="1348612"/>
    <lineage>
        <taxon>Eukaryota</taxon>
        <taxon>Fungi</taxon>
        <taxon>Fungi incertae sedis</taxon>
        <taxon>Mucoromycota</taxon>
        <taxon>Glomeromycotina</taxon>
        <taxon>Glomeromycetes</taxon>
        <taxon>Diversisporales</taxon>
        <taxon>Diversisporaceae</taxon>
        <taxon>Diversispora</taxon>
    </lineage>
</organism>
<comment type="caution">
    <text evidence="1">The sequence shown here is derived from an EMBL/GenBank/DDBJ whole genome shotgun (WGS) entry which is preliminary data.</text>
</comment>
<keyword evidence="2" id="KW-1185">Reference proteome</keyword>
<dbReference type="OrthoDB" id="25620at2759"/>
<evidence type="ECO:0000313" key="2">
    <source>
        <dbReference type="Proteomes" id="UP000266861"/>
    </source>
</evidence>
<reference evidence="1 2" key="1">
    <citation type="submission" date="2018-08" db="EMBL/GenBank/DDBJ databases">
        <title>Genome and evolution of the arbuscular mycorrhizal fungus Diversispora epigaea (formerly Glomus versiforme) and its bacterial endosymbionts.</title>
        <authorList>
            <person name="Sun X."/>
            <person name="Fei Z."/>
            <person name="Harrison M."/>
        </authorList>
    </citation>
    <scope>NUCLEOTIDE SEQUENCE [LARGE SCALE GENOMIC DNA]</scope>
    <source>
        <strain evidence="1 2">IT104</strain>
    </source>
</reference>
<gene>
    <name evidence="1" type="ORF">Glove_13g220</name>
</gene>
<name>A0A397JXJ2_9GLOM</name>
<dbReference type="Proteomes" id="UP000266861">
    <property type="component" value="Unassembled WGS sequence"/>
</dbReference>
<evidence type="ECO:0008006" key="3">
    <source>
        <dbReference type="Google" id="ProtNLM"/>
    </source>
</evidence>
<dbReference type="AlphaFoldDB" id="A0A397JXJ2"/>
<dbReference type="EMBL" id="PQFF01000011">
    <property type="protein sequence ID" value="RHZ89583.1"/>
    <property type="molecule type" value="Genomic_DNA"/>
</dbReference>
<evidence type="ECO:0000313" key="1">
    <source>
        <dbReference type="EMBL" id="RHZ89583.1"/>
    </source>
</evidence>
<protein>
    <recommendedName>
        <fullName evidence="3">TLDc domain-containing protein</fullName>
    </recommendedName>
</protein>